<dbReference type="InterPro" id="IPR017946">
    <property type="entry name" value="PLC-like_Pdiesterase_TIM-brl"/>
</dbReference>
<dbReference type="STRING" id="1518501.CQ10_26615"/>
<evidence type="ECO:0000256" key="7">
    <source>
        <dbReference type="SAM" id="SignalP"/>
    </source>
</evidence>
<evidence type="ECO:0000256" key="3">
    <source>
        <dbReference type="ARBA" id="ARBA00022729"/>
    </source>
</evidence>
<dbReference type="EMBL" id="LLXX01000211">
    <property type="protein sequence ID" value="KRQ94400.1"/>
    <property type="molecule type" value="Genomic_DNA"/>
</dbReference>
<dbReference type="PANTHER" id="PTHR43620:SF7">
    <property type="entry name" value="GLYCEROPHOSPHODIESTER PHOSPHODIESTERASE GDPD5-RELATED"/>
    <property type="match status" value="1"/>
</dbReference>
<dbReference type="PANTHER" id="PTHR43620">
    <property type="entry name" value="GLYCEROPHOSPHORYL DIESTER PHOSPHODIESTERASE"/>
    <property type="match status" value="1"/>
</dbReference>
<comment type="caution">
    <text evidence="9">The sequence shown here is derived from an EMBL/GenBank/DDBJ whole genome shotgun (WGS) entry which is preliminary data.</text>
</comment>
<dbReference type="PROSITE" id="PS51704">
    <property type="entry name" value="GP_PDE"/>
    <property type="match status" value="1"/>
</dbReference>
<evidence type="ECO:0000256" key="6">
    <source>
        <dbReference type="ARBA" id="ARBA00047512"/>
    </source>
</evidence>
<proteinExistence type="inferred from homology"/>
<dbReference type="AlphaFoldDB" id="A0A0R3L0G8"/>
<dbReference type="Gene3D" id="3.20.20.190">
    <property type="entry name" value="Phosphatidylinositol (PI) phosphodiesterase"/>
    <property type="match status" value="1"/>
</dbReference>
<gene>
    <name evidence="9" type="ORF">CP49_36985</name>
</gene>
<dbReference type="GO" id="GO:0006071">
    <property type="term" value="P:glycerol metabolic process"/>
    <property type="evidence" value="ECO:0007669"/>
    <property type="project" value="UniProtKB-KW"/>
</dbReference>
<sequence length="415" mass="45227">MPARHRSALLAVFCLLAATAPALADGIMLPREPQIGPRPFYLVDKMKDGPLKQQLSQCTGPFRKTDFSIGHRGAALEFPEHTKESYVAAARTGAGIIECDVTFTKDRELVCRHSQCDLHTTTNILTVPELAAKCSQAFSPADPATGKKASAKCCTSDITLAEFRTLAAKMDGFNPDAKTPEEYQNGTPRWRTDLHANSGTLMTHDESIALIKSLGAKFTPELKAPEVPMPFDGDYTQEKYASQMIAAYKKAGIPSSDVFAQSFNLADVLHWVKTEPDFGAQAVYLEERYEKHGLDPGKPETWKPSMEELKASGVKILGPPIPMMLALNDKKEIAPSEYAKAAKAAGLDLIGWSLERDGPLHKGGGFYHRSVKAAIDRDGDTLTVLDVLAKQVGVRGMFSDWPATTTFYASCTGMK</sequence>
<feature type="domain" description="GP-PDE" evidence="8">
    <location>
        <begin position="66"/>
        <end position="387"/>
    </location>
</feature>
<dbReference type="Pfam" id="PF03009">
    <property type="entry name" value="GDPD"/>
    <property type="match status" value="1"/>
</dbReference>
<reference evidence="9 10" key="1">
    <citation type="submission" date="2014-03" db="EMBL/GenBank/DDBJ databases">
        <title>Bradyrhizobium valentinum sp. nov., isolated from effective nodules of Lupinus mariae-josephae, a lupine endemic of basic-lime soils in Eastern Spain.</title>
        <authorList>
            <person name="Duran D."/>
            <person name="Rey L."/>
            <person name="Navarro A."/>
            <person name="Busquets A."/>
            <person name="Imperial J."/>
            <person name="Ruiz-Argueso T."/>
        </authorList>
    </citation>
    <scope>NUCLEOTIDE SEQUENCE [LARGE SCALE GENOMIC DNA]</scope>
    <source>
        <strain evidence="9 10">LmjM3</strain>
    </source>
</reference>
<evidence type="ECO:0000259" key="8">
    <source>
        <dbReference type="PROSITE" id="PS51704"/>
    </source>
</evidence>
<evidence type="ECO:0000256" key="5">
    <source>
        <dbReference type="ARBA" id="ARBA00022801"/>
    </source>
</evidence>
<keyword evidence="3 7" id="KW-0732">Signal</keyword>
<dbReference type="Proteomes" id="UP000051913">
    <property type="component" value="Unassembled WGS sequence"/>
</dbReference>
<dbReference type="EC" id="3.1.4.46" evidence="2"/>
<evidence type="ECO:0000256" key="2">
    <source>
        <dbReference type="ARBA" id="ARBA00012247"/>
    </source>
</evidence>
<comment type="catalytic activity">
    <reaction evidence="6">
        <text>a sn-glycero-3-phosphodiester + H2O = an alcohol + sn-glycerol 3-phosphate + H(+)</text>
        <dbReference type="Rhea" id="RHEA:12969"/>
        <dbReference type="ChEBI" id="CHEBI:15377"/>
        <dbReference type="ChEBI" id="CHEBI:15378"/>
        <dbReference type="ChEBI" id="CHEBI:30879"/>
        <dbReference type="ChEBI" id="CHEBI:57597"/>
        <dbReference type="ChEBI" id="CHEBI:83408"/>
        <dbReference type="EC" id="3.1.4.46"/>
    </reaction>
</comment>
<organism evidence="9 10">
    <name type="scientific">Bradyrhizobium valentinum</name>
    <dbReference type="NCBI Taxonomy" id="1518501"/>
    <lineage>
        <taxon>Bacteria</taxon>
        <taxon>Pseudomonadati</taxon>
        <taxon>Pseudomonadota</taxon>
        <taxon>Alphaproteobacteria</taxon>
        <taxon>Hyphomicrobiales</taxon>
        <taxon>Nitrobacteraceae</taxon>
        <taxon>Bradyrhizobium</taxon>
    </lineage>
</organism>
<evidence type="ECO:0000313" key="10">
    <source>
        <dbReference type="Proteomes" id="UP000051913"/>
    </source>
</evidence>
<dbReference type="SUPFAM" id="SSF51695">
    <property type="entry name" value="PLC-like phosphodiesterases"/>
    <property type="match status" value="1"/>
</dbReference>
<keyword evidence="4" id="KW-0319">Glycerol metabolism</keyword>
<dbReference type="OrthoDB" id="9795622at2"/>
<dbReference type="GO" id="GO:0008889">
    <property type="term" value="F:glycerophosphodiester phosphodiesterase activity"/>
    <property type="evidence" value="ECO:0007669"/>
    <property type="project" value="UniProtKB-EC"/>
</dbReference>
<comment type="similarity">
    <text evidence="1">Belongs to the glycerophosphoryl diester phosphodiesterase family.</text>
</comment>
<dbReference type="GO" id="GO:0006629">
    <property type="term" value="P:lipid metabolic process"/>
    <property type="evidence" value="ECO:0007669"/>
    <property type="project" value="InterPro"/>
</dbReference>
<protein>
    <recommendedName>
        <fullName evidence="2">glycerophosphodiester phosphodiesterase</fullName>
        <ecNumber evidence="2">3.1.4.46</ecNumber>
    </recommendedName>
</protein>
<evidence type="ECO:0000313" key="9">
    <source>
        <dbReference type="EMBL" id="KRQ94400.1"/>
    </source>
</evidence>
<dbReference type="CDD" id="cd08560">
    <property type="entry name" value="GDPD_EcGlpQ_like_1"/>
    <property type="match status" value="1"/>
</dbReference>
<evidence type="ECO:0000256" key="4">
    <source>
        <dbReference type="ARBA" id="ARBA00022798"/>
    </source>
</evidence>
<accession>A0A0R3L0G8</accession>
<dbReference type="InterPro" id="IPR030395">
    <property type="entry name" value="GP_PDE_dom"/>
</dbReference>
<dbReference type="RefSeq" id="WP_057855033.1">
    <property type="nucleotide sequence ID" value="NZ_LLXX01000211.1"/>
</dbReference>
<feature type="chain" id="PRO_5009796941" description="glycerophosphodiester phosphodiesterase" evidence="7">
    <location>
        <begin position="25"/>
        <end position="415"/>
    </location>
</feature>
<keyword evidence="5" id="KW-0378">Hydrolase</keyword>
<evidence type="ECO:0000256" key="1">
    <source>
        <dbReference type="ARBA" id="ARBA00007277"/>
    </source>
</evidence>
<name>A0A0R3L0G8_9BRAD</name>
<feature type="signal peptide" evidence="7">
    <location>
        <begin position="1"/>
        <end position="24"/>
    </location>
</feature>
<keyword evidence="10" id="KW-1185">Reference proteome</keyword>